<sequence length="59" mass="6473">MQISRSINGIYTEVLVHSFGDRILALVTQLGKVGYLDRSFHPSSNSPPPTTRTTGNRAD</sequence>
<reference evidence="3" key="2">
    <citation type="submission" date="2015-01" db="EMBL/GenBank/DDBJ databases">
        <title>Evolutionary Origins and Diversification of the Mycorrhizal Mutualists.</title>
        <authorList>
            <consortium name="DOE Joint Genome Institute"/>
            <consortium name="Mycorrhizal Genomics Consortium"/>
            <person name="Kohler A."/>
            <person name="Kuo A."/>
            <person name="Nagy L.G."/>
            <person name="Floudas D."/>
            <person name="Copeland A."/>
            <person name="Barry K.W."/>
            <person name="Cichocki N."/>
            <person name="Veneault-Fourrey C."/>
            <person name="LaButti K."/>
            <person name="Lindquist E.A."/>
            <person name="Lipzen A."/>
            <person name="Lundell T."/>
            <person name="Morin E."/>
            <person name="Murat C."/>
            <person name="Riley R."/>
            <person name="Ohm R."/>
            <person name="Sun H."/>
            <person name="Tunlid A."/>
            <person name="Henrissat B."/>
            <person name="Grigoriev I.V."/>
            <person name="Hibbett D.S."/>
            <person name="Martin F."/>
        </authorList>
    </citation>
    <scope>NUCLEOTIDE SEQUENCE [LARGE SCALE GENOMIC DNA]</scope>
    <source>
        <strain evidence="3">MUT 4182</strain>
    </source>
</reference>
<accession>A0A0C3LGH7</accession>
<dbReference type="InterPro" id="IPR053720">
    <property type="entry name" value="Psm_Assembly_Chaperone"/>
</dbReference>
<dbReference type="Gene3D" id="3.30.230.90">
    <property type="match status" value="1"/>
</dbReference>
<name>A0A0C3LGH7_9AGAM</name>
<gene>
    <name evidence="2" type="ORF">M407DRAFT_29822</name>
</gene>
<dbReference type="HOGENOM" id="CLU_2962599_0_0_1"/>
<proteinExistence type="predicted"/>
<evidence type="ECO:0000313" key="3">
    <source>
        <dbReference type="Proteomes" id="UP000054248"/>
    </source>
</evidence>
<evidence type="ECO:0000313" key="2">
    <source>
        <dbReference type="EMBL" id="KIO20562.1"/>
    </source>
</evidence>
<feature type="region of interest" description="Disordered" evidence="1">
    <location>
        <begin position="37"/>
        <end position="59"/>
    </location>
</feature>
<dbReference type="AlphaFoldDB" id="A0A0C3LGH7"/>
<organism evidence="2 3">
    <name type="scientific">Tulasnella calospora MUT 4182</name>
    <dbReference type="NCBI Taxonomy" id="1051891"/>
    <lineage>
        <taxon>Eukaryota</taxon>
        <taxon>Fungi</taxon>
        <taxon>Dikarya</taxon>
        <taxon>Basidiomycota</taxon>
        <taxon>Agaricomycotina</taxon>
        <taxon>Agaricomycetes</taxon>
        <taxon>Cantharellales</taxon>
        <taxon>Tulasnellaceae</taxon>
        <taxon>Tulasnella</taxon>
    </lineage>
</organism>
<reference evidence="2 3" key="1">
    <citation type="submission" date="2014-04" db="EMBL/GenBank/DDBJ databases">
        <authorList>
            <consortium name="DOE Joint Genome Institute"/>
            <person name="Kuo A."/>
            <person name="Girlanda M."/>
            <person name="Perotto S."/>
            <person name="Kohler A."/>
            <person name="Nagy L.G."/>
            <person name="Floudas D."/>
            <person name="Copeland A."/>
            <person name="Barry K.W."/>
            <person name="Cichocki N."/>
            <person name="Veneault-Fourrey C."/>
            <person name="LaButti K."/>
            <person name="Lindquist E.A."/>
            <person name="Lipzen A."/>
            <person name="Lundell T."/>
            <person name="Morin E."/>
            <person name="Murat C."/>
            <person name="Sun H."/>
            <person name="Tunlid A."/>
            <person name="Henrissat B."/>
            <person name="Grigoriev I.V."/>
            <person name="Hibbett D.S."/>
            <person name="Martin F."/>
            <person name="Nordberg H.P."/>
            <person name="Cantor M.N."/>
            <person name="Hua S.X."/>
        </authorList>
    </citation>
    <scope>NUCLEOTIDE SEQUENCE [LARGE SCALE GENOMIC DNA]</scope>
    <source>
        <strain evidence="2 3">MUT 4182</strain>
    </source>
</reference>
<keyword evidence="3" id="KW-1185">Reference proteome</keyword>
<protein>
    <submittedName>
        <fullName evidence="2">Uncharacterized protein</fullName>
    </submittedName>
</protein>
<evidence type="ECO:0000256" key="1">
    <source>
        <dbReference type="SAM" id="MobiDB-lite"/>
    </source>
</evidence>
<dbReference type="OrthoDB" id="5593278at2759"/>
<dbReference type="Proteomes" id="UP000054248">
    <property type="component" value="Unassembled WGS sequence"/>
</dbReference>
<dbReference type="EMBL" id="KN823170">
    <property type="protein sequence ID" value="KIO20562.1"/>
    <property type="molecule type" value="Genomic_DNA"/>
</dbReference>